<reference evidence="1 2" key="1">
    <citation type="journal article" date="2019" name="Int. J. Syst. Evol. Microbiol.">
        <title>The Global Catalogue of Microorganisms (GCM) 10K type strain sequencing project: providing services to taxonomists for standard genome sequencing and annotation.</title>
        <authorList>
            <consortium name="The Broad Institute Genomics Platform"/>
            <consortium name="The Broad Institute Genome Sequencing Center for Infectious Disease"/>
            <person name="Wu L."/>
            <person name="Ma J."/>
        </authorList>
    </citation>
    <scope>NUCLEOTIDE SEQUENCE [LARGE SCALE GENOMIC DNA]</scope>
    <source>
        <strain evidence="1 2">SYNS20</strain>
    </source>
</reference>
<dbReference type="AlphaFoldDB" id="A0ABD5T5B3"/>
<dbReference type="SUPFAM" id="SSF53448">
    <property type="entry name" value="Nucleotide-diphospho-sugar transferases"/>
    <property type="match status" value="1"/>
</dbReference>
<proteinExistence type="predicted"/>
<name>A0ABD5T5B3_9EURY</name>
<keyword evidence="2" id="KW-1185">Reference proteome</keyword>
<protein>
    <submittedName>
        <fullName evidence="1">Tetratricopeptide repeat protein</fullName>
    </submittedName>
</protein>
<dbReference type="GeneID" id="81211306"/>
<dbReference type="EMBL" id="JBHSWX010000001">
    <property type="protein sequence ID" value="MFC6784592.1"/>
    <property type="molecule type" value="Genomic_DNA"/>
</dbReference>
<organism evidence="1 2">
    <name type="scientific">Halobaculum halobium</name>
    <dbReference type="NCBI Taxonomy" id="3032281"/>
    <lineage>
        <taxon>Archaea</taxon>
        <taxon>Methanobacteriati</taxon>
        <taxon>Methanobacteriota</taxon>
        <taxon>Stenosarchaea group</taxon>
        <taxon>Halobacteria</taxon>
        <taxon>Halobacteriales</taxon>
        <taxon>Haloferacaceae</taxon>
        <taxon>Halobaculum</taxon>
    </lineage>
</organism>
<dbReference type="RefSeq" id="WP_284063770.1">
    <property type="nucleotide sequence ID" value="NZ_CP126159.1"/>
</dbReference>
<accession>A0ABD5T5B3</accession>
<comment type="caution">
    <text evidence="1">The sequence shown here is derived from an EMBL/GenBank/DDBJ whole genome shotgun (WGS) entry which is preliminary data.</text>
</comment>
<evidence type="ECO:0000313" key="1">
    <source>
        <dbReference type="EMBL" id="MFC6784592.1"/>
    </source>
</evidence>
<dbReference type="Proteomes" id="UP001596443">
    <property type="component" value="Unassembled WGS sequence"/>
</dbReference>
<sequence length="190" mass="21313">MTVVDADGDEVGGTTPEFAGDVTEAILSGDVKPGTYSRTAVRRSVLPAAGYPDERFPSWQDQEWHIRLSQHCKYASVPDRLAVRRYSDREQITDDFESKRDVSYPLLIRKHGSLAASYGPECRRKFVGRLTRTLGFSALRNGHYGEALRYLLEAVARNPADRHTYVVLLSALGGPVTYRPARRISRWLSG</sequence>
<evidence type="ECO:0000313" key="2">
    <source>
        <dbReference type="Proteomes" id="UP001596443"/>
    </source>
</evidence>
<gene>
    <name evidence="1" type="ORF">ACFQFD_00900</name>
</gene>
<dbReference type="InterPro" id="IPR029044">
    <property type="entry name" value="Nucleotide-diphossugar_trans"/>
</dbReference>